<dbReference type="EMBL" id="HBIN01005602">
    <property type="protein sequence ID" value="CAE0433730.1"/>
    <property type="molecule type" value="Transcribed_RNA"/>
</dbReference>
<dbReference type="Pfam" id="PF00107">
    <property type="entry name" value="ADH_zinc_N"/>
    <property type="match status" value="1"/>
</dbReference>
<dbReference type="PANTHER" id="PTHR43677">
    <property type="entry name" value="SHORT-CHAIN DEHYDROGENASE/REDUCTASE"/>
    <property type="match status" value="1"/>
</dbReference>
<dbReference type="EMBL" id="HBIN01005605">
    <property type="protein sequence ID" value="CAE0433733.1"/>
    <property type="molecule type" value="Transcribed_RNA"/>
</dbReference>
<organism evidence="3">
    <name type="scientific">Aplanochytrium stocchinoi</name>
    <dbReference type="NCBI Taxonomy" id="215587"/>
    <lineage>
        <taxon>Eukaryota</taxon>
        <taxon>Sar</taxon>
        <taxon>Stramenopiles</taxon>
        <taxon>Bigyra</taxon>
        <taxon>Labyrinthulomycetes</taxon>
        <taxon>Thraustochytrida</taxon>
        <taxon>Thraustochytriidae</taxon>
        <taxon>Aplanochytrium</taxon>
    </lineage>
</organism>
<dbReference type="Gene3D" id="3.40.50.720">
    <property type="entry name" value="NAD(P)-binding Rossmann-like Domain"/>
    <property type="match status" value="1"/>
</dbReference>
<dbReference type="InterPro" id="IPR051397">
    <property type="entry name" value="Zn-ADH-like_protein"/>
</dbReference>
<dbReference type="SUPFAM" id="SSF51735">
    <property type="entry name" value="NAD(P)-binding Rossmann-fold domains"/>
    <property type="match status" value="1"/>
</dbReference>
<name>A0A6S8ARP0_9STRA</name>
<accession>A0A6S8ARP0</accession>
<proteinExistence type="predicted"/>
<dbReference type="AlphaFoldDB" id="A0A6S8ARP0"/>
<dbReference type="InterPro" id="IPR020843">
    <property type="entry name" value="ER"/>
</dbReference>
<dbReference type="Pfam" id="PF08240">
    <property type="entry name" value="ADH_N"/>
    <property type="match status" value="1"/>
</dbReference>
<dbReference type="SUPFAM" id="SSF50129">
    <property type="entry name" value="GroES-like"/>
    <property type="match status" value="1"/>
</dbReference>
<dbReference type="GO" id="GO:0016491">
    <property type="term" value="F:oxidoreductase activity"/>
    <property type="evidence" value="ECO:0007669"/>
    <property type="project" value="InterPro"/>
</dbReference>
<dbReference type="PANTHER" id="PTHR43677:SF4">
    <property type="entry name" value="QUINONE OXIDOREDUCTASE-LIKE PROTEIN 2"/>
    <property type="match status" value="1"/>
</dbReference>
<dbReference type="InterPro" id="IPR036291">
    <property type="entry name" value="NAD(P)-bd_dom_sf"/>
</dbReference>
<evidence type="ECO:0000313" key="2">
    <source>
        <dbReference type="EMBL" id="CAE0433730.1"/>
    </source>
</evidence>
<dbReference type="InterPro" id="IPR013149">
    <property type="entry name" value="ADH-like_C"/>
</dbReference>
<dbReference type="Gene3D" id="3.90.180.10">
    <property type="entry name" value="Medium-chain alcohol dehydrogenases, catalytic domain"/>
    <property type="match status" value="1"/>
</dbReference>
<dbReference type="SMART" id="SM00829">
    <property type="entry name" value="PKS_ER"/>
    <property type="match status" value="1"/>
</dbReference>
<dbReference type="InterPro" id="IPR011032">
    <property type="entry name" value="GroES-like_sf"/>
</dbReference>
<gene>
    <name evidence="2" type="ORF">ASTO00021_LOCUS4050</name>
    <name evidence="3" type="ORF">ASTO00021_LOCUS4053</name>
</gene>
<evidence type="ECO:0000259" key="1">
    <source>
        <dbReference type="SMART" id="SM00829"/>
    </source>
</evidence>
<reference evidence="3" key="1">
    <citation type="submission" date="2021-01" db="EMBL/GenBank/DDBJ databases">
        <authorList>
            <person name="Corre E."/>
            <person name="Pelletier E."/>
            <person name="Niang G."/>
            <person name="Scheremetjew M."/>
            <person name="Finn R."/>
            <person name="Kale V."/>
            <person name="Holt S."/>
            <person name="Cochrane G."/>
            <person name="Meng A."/>
            <person name="Brown T."/>
            <person name="Cohen L."/>
        </authorList>
    </citation>
    <scope>NUCLEOTIDE SEQUENCE</scope>
    <source>
        <strain evidence="3">GSBS06</strain>
    </source>
</reference>
<sequence>MVKGIVATQIGPWRDSLAVVDDVEGLMDSKLEVDDALVKIKVIAAGLCFPDILTVEGKHMMPKPAPHVPCNEIAGEVIEVGPDVTNFKVGDKVFGTCFTGGLSTEALCRQDDLYKIPDGVDPNLVAGMEVNYGTTYHALVDVAEMKEGETLLVLGASGGVGMAAIDLGKALGCTVIACASTQAKLEACKAAGADVLINYTKGSLKTLLKEAGVYGSIDVVYDPVGGDFSEPAIRALAFGGRFIVIGFAAGGDTPKNAIANVPLNLALLNERKIVGCLWGAWKMRNPEKNRENTEKMLMLVQQEKLKPVVSKTYNFDNYRDAFEDMMTRKVVGKVIIQPEGAGTSKL</sequence>
<evidence type="ECO:0000313" key="3">
    <source>
        <dbReference type="EMBL" id="CAE0433733.1"/>
    </source>
</evidence>
<feature type="domain" description="Enoyl reductase (ER)" evidence="1">
    <location>
        <begin position="14"/>
        <end position="336"/>
    </location>
</feature>
<dbReference type="InterPro" id="IPR013154">
    <property type="entry name" value="ADH-like_N"/>
</dbReference>
<dbReference type="CDD" id="cd08241">
    <property type="entry name" value="QOR1"/>
    <property type="match status" value="1"/>
</dbReference>
<protein>
    <recommendedName>
        <fullName evidence="1">Enoyl reductase (ER) domain-containing protein</fullName>
    </recommendedName>
</protein>